<dbReference type="SUPFAM" id="SSF56014">
    <property type="entry name" value="Nitrite and sulphite reductase 4Fe-4S domain-like"/>
    <property type="match status" value="2"/>
</dbReference>
<dbReference type="GO" id="GO:0016491">
    <property type="term" value="F:oxidoreductase activity"/>
    <property type="evidence" value="ECO:0007669"/>
    <property type="project" value="UniProtKB-KW"/>
</dbReference>
<dbReference type="Pfam" id="PF03460">
    <property type="entry name" value="NIR_SIR_ferr"/>
    <property type="match status" value="2"/>
</dbReference>
<keyword evidence="6" id="KW-0411">Iron-sulfur</keyword>
<dbReference type="InterPro" id="IPR005117">
    <property type="entry name" value="NiRdtase/SiRdtase_haem-b_fer"/>
</dbReference>
<dbReference type="InterPro" id="IPR036136">
    <property type="entry name" value="Nit/Sulf_reduc_fer-like_dom_sf"/>
</dbReference>
<feature type="domain" description="Nitrite/Sulfite reductase ferredoxin-like" evidence="8">
    <location>
        <begin position="380"/>
        <end position="445"/>
    </location>
</feature>
<evidence type="ECO:0000256" key="3">
    <source>
        <dbReference type="ARBA" id="ARBA00022723"/>
    </source>
</evidence>
<evidence type="ECO:0000313" key="9">
    <source>
        <dbReference type="EMBL" id="RAI99451.1"/>
    </source>
</evidence>
<gene>
    <name evidence="9" type="ORF">LX64_04585</name>
</gene>
<evidence type="ECO:0000313" key="10">
    <source>
        <dbReference type="Proteomes" id="UP000249547"/>
    </source>
</evidence>
<keyword evidence="2" id="KW-0349">Heme</keyword>
<dbReference type="InterPro" id="IPR045854">
    <property type="entry name" value="NO2/SO3_Rdtase_4Fe4S_sf"/>
</dbReference>
<dbReference type="SUPFAM" id="SSF55124">
    <property type="entry name" value="Nitrite/Sulfite reductase N-terminal domain-like"/>
    <property type="match status" value="2"/>
</dbReference>
<feature type="domain" description="Nitrite/sulphite reductase 4Fe-4S" evidence="7">
    <location>
        <begin position="177"/>
        <end position="333"/>
    </location>
</feature>
<name>A0A327Q6R8_9BACT</name>
<protein>
    <submittedName>
        <fullName evidence="9">Sulfite reductase (Ferredoxin)</fullName>
    </submittedName>
</protein>
<dbReference type="GO" id="GO:0046872">
    <property type="term" value="F:metal ion binding"/>
    <property type="evidence" value="ECO:0007669"/>
    <property type="project" value="UniProtKB-KW"/>
</dbReference>
<comment type="caution">
    <text evidence="9">The sequence shown here is derived from an EMBL/GenBank/DDBJ whole genome shotgun (WGS) entry which is preliminary data.</text>
</comment>
<evidence type="ECO:0000256" key="4">
    <source>
        <dbReference type="ARBA" id="ARBA00023002"/>
    </source>
</evidence>
<keyword evidence="3" id="KW-0479">Metal-binding</keyword>
<evidence type="ECO:0000259" key="7">
    <source>
        <dbReference type="Pfam" id="PF01077"/>
    </source>
</evidence>
<keyword evidence="1" id="KW-0004">4Fe-4S</keyword>
<dbReference type="PANTHER" id="PTHR32439:SF9">
    <property type="entry name" value="BLR3264 PROTEIN"/>
    <property type="match status" value="1"/>
</dbReference>
<keyword evidence="10" id="KW-1185">Reference proteome</keyword>
<feature type="domain" description="Nitrite/Sulfite reductase ferredoxin-like" evidence="8">
    <location>
        <begin position="102"/>
        <end position="167"/>
    </location>
</feature>
<evidence type="ECO:0000256" key="6">
    <source>
        <dbReference type="ARBA" id="ARBA00023014"/>
    </source>
</evidence>
<dbReference type="Gene3D" id="3.90.480.10">
    <property type="entry name" value="Sulfite Reductase Hemoprotein,Domain 2"/>
    <property type="match status" value="1"/>
</dbReference>
<dbReference type="InterPro" id="IPR051329">
    <property type="entry name" value="NIR_SIR_4Fe-4S"/>
</dbReference>
<keyword evidence="5" id="KW-0408">Iron</keyword>
<dbReference type="Gene3D" id="1.20.120.330">
    <property type="entry name" value="Nucleotidyltransferases domain 2"/>
    <property type="match status" value="1"/>
</dbReference>
<dbReference type="PANTHER" id="PTHR32439">
    <property type="entry name" value="FERREDOXIN--NITRITE REDUCTASE, CHLOROPLASTIC"/>
    <property type="match status" value="1"/>
</dbReference>
<organism evidence="9 10">
    <name type="scientific">Chitinophaga skermanii</name>
    <dbReference type="NCBI Taxonomy" id="331697"/>
    <lineage>
        <taxon>Bacteria</taxon>
        <taxon>Pseudomonadati</taxon>
        <taxon>Bacteroidota</taxon>
        <taxon>Chitinophagia</taxon>
        <taxon>Chitinophagales</taxon>
        <taxon>Chitinophagaceae</taxon>
        <taxon>Chitinophaga</taxon>
    </lineage>
</organism>
<accession>A0A327Q6R8</accession>
<reference evidence="9 10" key="1">
    <citation type="submission" date="2018-06" db="EMBL/GenBank/DDBJ databases">
        <title>Genomic Encyclopedia of Archaeal and Bacterial Type Strains, Phase II (KMG-II): from individual species to whole genera.</title>
        <authorList>
            <person name="Goeker M."/>
        </authorList>
    </citation>
    <scope>NUCLEOTIDE SEQUENCE [LARGE SCALE GENOMIC DNA]</scope>
    <source>
        <strain evidence="9 10">DSM 23857</strain>
    </source>
</reference>
<dbReference type="AlphaFoldDB" id="A0A327Q6R8"/>
<dbReference type="Pfam" id="PF01077">
    <property type="entry name" value="NIR_SIR"/>
    <property type="match status" value="1"/>
</dbReference>
<keyword evidence="4" id="KW-0560">Oxidoreductase</keyword>
<evidence type="ECO:0000256" key="1">
    <source>
        <dbReference type="ARBA" id="ARBA00022485"/>
    </source>
</evidence>
<sequence>MLLYVNRIGERVHKQKHELLTTFDLICKPPVYKTRGFFMPPTSIIQFTLHQPIITMQSFRTELENPIVEKDIIELEQKIRLFREGKMPDEKFRSLRLARGVYGQRQPGVQMVRIKLPYGKMTFAQWKRISDISDEYSTGNLHLTTRQDIQIHFVSLDKTPELWAKLELDDITIREACGNTVRNITASDNAGIDPQEPFDVTPYADAAFRYFLRNPISQDMGRKFKMAFSASDRDTALVFMHDLGVIPKIRIVDGKEVRGFKVVVAGGLGAQPQLAKVAFDFLETDQLIPYIESVIRVFDRHGERASRHKARIKFLVQKIGMEEFERLVKEEYKALKNKSVHIDAAAWPETEPAGAPVHIPAYVIKNPQQYEQWKRTNTFEQKQKGFYGAYVRVLLGNISSNVSRKLIETLQNVVANDIRVTVNQGLLFKYVRPEHLPYVFSVLESVGLSEPGFDSIADITACPGTDTCNLGISSSTGISVELENVIRNEFPDLIYNNDIKIKISGCMNSCGQHGLAHIGFHGSSLKSQGKVLPALQVLLGGGAVGNGEGRIADKVIKVPSKRGPDVLRTLLHDYESNQLPNELFNAYFDRQGDKYFYELLKPLADLASLRDEDFVDWGQANDFATAIGVGECAGVVIDLIATLLFEAEEKIQWATDTVNAGAYADGIYHAYAAFIQSAKALLLDENIACNTQHGIMNDFEKHFIETQKVPVESFKALVMQINQHEPTESFAKQYLAEATAFYKVAQAYREQRHLQPATV</sequence>
<proteinExistence type="predicted"/>
<dbReference type="InterPro" id="IPR006067">
    <property type="entry name" value="NO2/SO3_Rdtase_4Fe4S_dom"/>
</dbReference>
<dbReference type="EMBL" id="QLLL01000010">
    <property type="protein sequence ID" value="RAI99451.1"/>
    <property type="molecule type" value="Genomic_DNA"/>
</dbReference>
<evidence type="ECO:0000256" key="5">
    <source>
        <dbReference type="ARBA" id="ARBA00023004"/>
    </source>
</evidence>
<dbReference type="Proteomes" id="UP000249547">
    <property type="component" value="Unassembled WGS sequence"/>
</dbReference>
<dbReference type="Gene3D" id="3.30.413.10">
    <property type="entry name" value="Sulfite Reductase Hemoprotein, domain 1"/>
    <property type="match status" value="2"/>
</dbReference>
<dbReference type="GO" id="GO:0051539">
    <property type="term" value="F:4 iron, 4 sulfur cluster binding"/>
    <property type="evidence" value="ECO:0007669"/>
    <property type="project" value="UniProtKB-KW"/>
</dbReference>
<evidence type="ECO:0000259" key="8">
    <source>
        <dbReference type="Pfam" id="PF03460"/>
    </source>
</evidence>
<dbReference type="GO" id="GO:0020037">
    <property type="term" value="F:heme binding"/>
    <property type="evidence" value="ECO:0007669"/>
    <property type="project" value="InterPro"/>
</dbReference>
<evidence type="ECO:0000256" key="2">
    <source>
        <dbReference type="ARBA" id="ARBA00022617"/>
    </source>
</evidence>